<accession>A0ABV2TT65</accession>
<evidence type="ECO:0000313" key="2">
    <source>
        <dbReference type="Proteomes" id="UP001549773"/>
    </source>
</evidence>
<reference evidence="1 2" key="1">
    <citation type="submission" date="2024-07" db="EMBL/GenBank/DDBJ databases">
        <title>The genome sequence of type strain Sediminicola luteus GDMCC 1.2596T.</title>
        <authorList>
            <person name="Liu Y."/>
        </authorList>
    </citation>
    <scope>NUCLEOTIDE SEQUENCE [LARGE SCALE GENOMIC DNA]</scope>
    <source>
        <strain evidence="1 2">GDMCC 1.2596</strain>
    </source>
</reference>
<protein>
    <submittedName>
        <fullName evidence="1">DUF1919 domain-containing protein</fullName>
    </submittedName>
</protein>
<keyword evidence="2" id="KW-1185">Reference proteome</keyword>
<evidence type="ECO:0000313" key="1">
    <source>
        <dbReference type="EMBL" id="MET7028070.1"/>
    </source>
</evidence>
<dbReference type="SUPFAM" id="SSF142795">
    <property type="entry name" value="CAC2185-like"/>
    <property type="match status" value="1"/>
</dbReference>
<dbReference type="EMBL" id="JBEWYP010000001">
    <property type="protein sequence ID" value="MET7028070.1"/>
    <property type="molecule type" value="Genomic_DNA"/>
</dbReference>
<organism evidence="1 2">
    <name type="scientific">Sediminicola luteus</name>
    <dbReference type="NCBI Taxonomy" id="319238"/>
    <lineage>
        <taxon>Bacteria</taxon>
        <taxon>Pseudomonadati</taxon>
        <taxon>Bacteroidota</taxon>
        <taxon>Flavobacteriia</taxon>
        <taxon>Flavobacteriales</taxon>
        <taxon>Flavobacteriaceae</taxon>
        <taxon>Sediminicola</taxon>
    </lineage>
</organism>
<dbReference type="InterPro" id="IPR015037">
    <property type="entry name" value="DUF1919"/>
</dbReference>
<comment type="caution">
    <text evidence="1">The sequence shown here is derived from an EMBL/GenBank/DDBJ whole genome shotgun (WGS) entry which is preliminary data.</text>
</comment>
<dbReference type="Pfam" id="PF08942">
    <property type="entry name" value="DUF1919"/>
    <property type="match status" value="1"/>
</dbReference>
<proteinExistence type="predicted"/>
<dbReference type="InterPro" id="IPR037226">
    <property type="entry name" value="CAC2185-like_sf"/>
</dbReference>
<sequence length="227" mass="27469">MLVDLEIWIKRKAQQYFENFYSARDIARLKNKDFVIISRNCWGGQIYQWLKLPYNTPFVGLFIYTPCYIKILKRFDHYMSLELGFIEESKYTDYTTNYPIGVLDDVEIHFKHYADEAEARDKWNRRKERMFENKDMDNYYFSICSWRGLSEVDLKDFYELPFKNKLSFGCNDFLEGKENRHIKLYNNKNSSHTNAPNGKKLFKLTFLYLDLVAWLNSGNIYRTRFKD</sequence>
<name>A0ABV2TT65_9FLAO</name>
<dbReference type="Proteomes" id="UP001549773">
    <property type="component" value="Unassembled WGS sequence"/>
</dbReference>
<dbReference type="RefSeq" id="WP_354616936.1">
    <property type="nucleotide sequence ID" value="NZ_JBEWYP010000001.1"/>
</dbReference>
<gene>
    <name evidence="1" type="ORF">ABXZ32_01615</name>
</gene>